<reference evidence="2" key="1">
    <citation type="journal article" date="2011" name="Stand. Genomic Sci.">
        <title>Non-contiguous finished genome sequence of the opportunistic oral pathogen Prevotella multisaccharivorax type strain (PPPA20).</title>
        <authorList>
            <person name="Pati A."/>
            <person name="Gronow S."/>
            <person name="Lu M."/>
            <person name="Lapidus A."/>
            <person name="Nolan M."/>
            <person name="Lucas S."/>
            <person name="Hammon N."/>
            <person name="Deshpande S."/>
            <person name="Cheng J.F."/>
            <person name="Tapia R."/>
            <person name="Han C."/>
            <person name="Goodwin L."/>
            <person name="Pitluck S."/>
            <person name="Liolios K."/>
            <person name="Pagani I."/>
            <person name="Mavromatis K."/>
            <person name="Mikhailova N."/>
            <person name="Huntemann M."/>
            <person name="Chen A."/>
            <person name="Palaniappan K."/>
            <person name="Land M."/>
            <person name="Hauser L."/>
            <person name="Detter J.C."/>
            <person name="Brambilla E.M."/>
            <person name="Rohde M."/>
            <person name="Goker M."/>
            <person name="Woyke T."/>
            <person name="Bristow J."/>
            <person name="Eisen J.A."/>
            <person name="Markowitz V."/>
            <person name="Hugenholtz P."/>
            <person name="Kyrpides N.C."/>
            <person name="Klenk H.P."/>
            <person name="Ivanova N."/>
        </authorList>
    </citation>
    <scope>NUCLEOTIDE SEQUENCE [LARGE SCALE GENOMIC DNA]</scope>
    <source>
        <strain evidence="2">DSM 17128</strain>
    </source>
</reference>
<dbReference type="Proteomes" id="UP000002772">
    <property type="component" value="Unassembled WGS sequence"/>
</dbReference>
<organism evidence="1 2">
    <name type="scientific">Hallella multisaccharivorax DSM 17128</name>
    <dbReference type="NCBI Taxonomy" id="688246"/>
    <lineage>
        <taxon>Bacteria</taxon>
        <taxon>Pseudomonadati</taxon>
        <taxon>Bacteroidota</taxon>
        <taxon>Bacteroidia</taxon>
        <taxon>Bacteroidales</taxon>
        <taxon>Prevotellaceae</taxon>
        <taxon>Hallella</taxon>
    </lineage>
</organism>
<evidence type="ECO:0000313" key="1">
    <source>
        <dbReference type="EMBL" id="EGN56704.1"/>
    </source>
</evidence>
<accession>F8N9R2</accession>
<dbReference type="Pfam" id="PF05402">
    <property type="entry name" value="PqqD"/>
    <property type="match status" value="1"/>
</dbReference>
<gene>
    <name evidence="1" type="ORF">Premu_1275</name>
</gene>
<dbReference type="RefSeq" id="WP_007573957.1">
    <property type="nucleotide sequence ID" value="NZ_BPTS01000001.1"/>
</dbReference>
<dbReference type="EMBL" id="GL945017">
    <property type="protein sequence ID" value="EGN56704.1"/>
    <property type="molecule type" value="Genomic_DNA"/>
</dbReference>
<evidence type="ECO:0000313" key="2">
    <source>
        <dbReference type="Proteomes" id="UP000002772"/>
    </source>
</evidence>
<keyword evidence="2" id="KW-1185">Reference proteome</keyword>
<evidence type="ECO:0008006" key="3">
    <source>
        <dbReference type="Google" id="ProtNLM"/>
    </source>
</evidence>
<dbReference type="HOGENOM" id="CLU_159325_0_0_10"/>
<sequence>MKAKTGFSVTDVCGSHIIVASGKENIDFSNIISLNDSALLLWNSIQGKDFTVEDLAGLLVSNYELDDHAPLPMEQALADAEEVAKQWIKAGIVTE</sequence>
<dbReference type="OrthoDB" id="9795908at2"/>
<proteinExistence type="predicted"/>
<name>F8N9R2_9BACT</name>
<dbReference type="InterPro" id="IPR008792">
    <property type="entry name" value="PQQD"/>
</dbReference>
<protein>
    <recommendedName>
        <fullName evidence="3">PqqD family protein</fullName>
    </recommendedName>
</protein>
<dbReference type="AlphaFoldDB" id="F8N9R2"/>
<dbReference type="STRING" id="688246.Premu_1275"/>